<evidence type="ECO:0000313" key="2">
    <source>
        <dbReference type="EMBL" id="KAJ7321570.1"/>
    </source>
</evidence>
<comment type="caution">
    <text evidence="2">The sequence shown here is derived from an EMBL/GenBank/DDBJ whole genome shotgun (WGS) entry which is preliminary data.</text>
</comment>
<feature type="transmembrane region" description="Helical" evidence="1">
    <location>
        <begin position="15"/>
        <end position="37"/>
    </location>
</feature>
<accession>A0AAD6ZG86</accession>
<proteinExistence type="predicted"/>
<keyword evidence="1" id="KW-0812">Transmembrane</keyword>
<evidence type="ECO:0000256" key="1">
    <source>
        <dbReference type="SAM" id="Phobius"/>
    </source>
</evidence>
<reference evidence="2" key="1">
    <citation type="submission" date="2023-03" db="EMBL/GenBank/DDBJ databases">
        <title>Massive genome expansion in bonnet fungi (Mycena s.s.) driven by repeated elements and novel gene families across ecological guilds.</title>
        <authorList>
            <consortium name="Lawrence Berkeley National Laboratory"/>
            <person name="Harder C.B."/>
            <person name="Miyauchi S."/>
            <person name="Viragh M."/>
            <person name="Kuo A."/>
            <person name="Thoen E."/>
            <person name="Andreopoulos B."/>
            <person name="Lu D."/>
            <person name="Skrede I."/>
            <person name="Drula E."/>
            <person name="Henrissat B."/>
            <person name="Morin E."/>
            <person name="Kohler A."/>
            <person name="Barry K."/>
            <person name="LaButti K."/>
            <person name="Morin E."/>
            <person name="Salamov A."/>
            <person name="Lipzen A."/>
            <person name="Mereny Z."/>
            <person name="Hegedus B."/>
            <person name="Baldrian P."/>
            <person name="Stursova M."/>
            <person name="Weitz H."/>
            <person name="Taylor A."/>
            <person name="Grigoriev I.V."/>
            <person name="Nagy L.G."/>
            <person name="Martin F."/>
            <person name="Kauserud H."/>
        </authorList>
    </citation>
    <scope>NUCLEOTIDE SEQUENCE</scope>
    <source>
        <strain evidence="2">CBHHK002</strain>
    </source>
</reference>
<sequence length="335" mass="38089">MSLPLPPLDTVTGGLLIGTWISSLLYMLEIIQSVYYFRHFEHDDWKFKTLVTVALIVDCLAFIGSYICVYLYTITHAGDLEYLTKVNWPIPLYGFATGVLAGLVQAFLVFRYWRFTQKKFIAVLLSLGIVIAFGSACTISWMLIRYTASEDRQIFKLPMPLWLATEAAVDVGIASVLLWEFRRAKAILTETQRRVICHFIYLPGSGINSALNRLTAVTIQSGAAAATLAGGGLIVSVAQAALSRQSNLQDHEPRSVWDIADHLAAFEPQYPEIRKAFLHDRNVYRSWDLQRRARAVDVDQLGHRRLMRYSSAFNLDPRQDRKPNDLQKRKEQLYI</sequence>
<protein>
    <submittedName>
        <fullName evidence="2">Uncharacterized protein</fullName>
    </submittedName>
</protein>
<keyword evidence="3" id="KW-1185">Reference proteome</keyword>
<feature type="transmembrane region" description="Helical" evidence="1">
    <location>
        <begin position="92"/>
        <end position="113"/>
    </location>
</feature>
<keyword evidence="1" id="KW-0472">Membrane</keyword>
<evidence type="ECO:0000313" key="3">
    <source>
        <dbReference type="Proteomes" id="UP001218218"/>
    </source>
</evidence>
<feature type="transmembrane region" description="Helical" evidence="1">
    <location>
        <begin position="49"/>
        <end position="72"/>
    </location>
</feature>
<feature type="transmembrane region" description="Helical" evidence="1">
    <location>
        <begin position="120"/>
        <end position="144"/>
    </location>
</feature>
<dbReference type="EMBL" id="JARIHO010000050">
    <property type="protein sequence ID" value="KAJ7321570.1"/>
    <property type="molecule type" value="Genomic_DNA"/>
</dbReference>
<dbReference type="PANTHER" id="PTHR40465:SF1">
    <property type="entry name" value="DUF6534 DOMAIN-CONTAINING PROTEIN"/>
    <property type="match status" value="1"/>
</dbReference>
<dbReference type="AlphaFoldDB" id="A0AAD6ZG86"/>
<dbReference type="Proteomes" id="UP001218218">
    <property type="component" value="Unassembled WGS sequence"/>
</dbReference>
<name>A0AAD6ZG86_9AGAR</name>
<keyword evidence="1" id="KW-1133">Transmembrane helix</keyword>
<feature type="transmembrane region" description="Helical" evidence="1">
    <location>
        <begin position="159"/>
        <end position="179"/>
    </location>
</feature>
<gene>
    <name evidence="2" type="ORF">DFH08DRAFT_818429</name>
</gene>
<dbReference type="PANTHER" id="PTHR40465">
    <property type="entry name" value="CHROMOSOME 1, WHOLE GENOME SHOTGUN SEQUENCE"/>
    <property type="match status" value="1"/>
</dbReference>
<organism evidence="2 3">
    <name type="scientific">Mycena albidolilacea</name>
    <dbReference type="NCBI Taxonomy" id="1033008"/>
    <lineage>
        <taxon>Eukaryota</taxon>
        <taxon>Fungi</taxon>
        <taxon>Dikarya</taxon>
        <taxon>Basidiomycota</taxon>
        <taxon>Agaricomycotina</taxon>
        <taxon>Agaricomycetes</taxon>
        <taxon>Agaricomycetidae</taxon>
        <taxon>Agaricales</taxon>
        <taxon>Marasmiineae</taxon>
        <taxon>Mycenaceae</taxon>
        <taxon>Mycena</taxon>
    </lineage>
</organism>